<reference evidence="8" key="1">
    <citation type="submission" date="2023-06" db="EMBL/GenBank/DDBJ databases">
        <title>Genomic of Parafulvivirga corallium.</title>
        <authorList>
            <person name="Wang G."/>
        </authorList>
    </citation>
    <scope>NUCLEOTIDE SEQUENCE</scope>
    <source>
        <strain evidence="8">BMA10</strain>
    </source>
</reference>
<comment type="caution">
    <text evidence="8">The sequence shown here is derived from an EMBL/GenBank/DDBJ whole genome shotgun (WGS) entry which is preliminary data.</text>
</comment>
<organism evidence="8 9">
    <name type="scientific">Splendidivirga corallicola</name>
    <dbReference type="NCBI Taxonomy" id="3051826"/>
    <lineage>
        <taxon>Bacteria</taxon>
        <taxon>Pseudomonadati</taxon>
        <taxon>Bacteroidota</taxon>
        <taxon>Cytophagia</taxon>
        <taxon>Cytophagales</taxon>
        <taxon>Splendidivirgaceae</taxon>
        <taxon>Splendidivirga</taxon>
    </lineage>
</organism>
<keyword evidence="3" id="KW-0964">Secreted</keyword>
<dbReference type="PANTHER" id="PTHR31018:SF3">
    <property type="entry name" value="RECEPTOR PROTEIN-TYROSINE KINASE"/>
    <property type="match status" value="1"/>
</dbReference>
<accession>A0ABT8KLA4</accession>
<dbReference type="InterPro" id="IPR036941">
    <property type="entry name" value="Rcpt_L-dom_sf"/>
</dbReference>
<evidence type="ECO:0000256" key="2">
    <source>
        <dbReference type="ARBA" id="ARBA00022512"/>
    </source>
</evidence>
<dbReference type="Proteomes" id="UP001172082">
    <property type="component" value="Unassembled WGS sequence"/>
</dbReference>
<dbReference type="RefSeq" id="WP_346751529.1">
    <property type="nucleotide sequence ID" value="NZ_JAUJEA010000003.1"/>
</dbReference>
<evidence type="ECO:0000259" key="7">
    <source>
        <dbReference type="Pfam" id="PF01030"/>
    </source>
</evidence>
<evidence type="ECO:0000313" key="9">
    <source>
        <dbReference type="Proteomes" id="UP001172082"/>
    </source>
</evidence>
<evidence type="ECO:0000256" key="1">
    <source>
        <dbReference type="ARBA" id="ARBA00004191"/>
    </source>
</evidence>
<keyword evidence="2" id="KW-0134">Cell wall</keyword>
<dbReference type="InterPro" id="IPR000494">
    <property type="entry name" value="Rcpt_L-dom"/>
</dbReference>
<protein>
    <recommendedName>
        <fullName evidence="7">Receptor L-domain domain-containing protein</fullName>
    </recommendedName>
</protein>
<keyword evidence="6" id="KW-0812">Transmembrane</keyword>
<keyword evidence="6" id="KW-1133">Transmembrane helix</keyword>
<feature type="domain" description="Receptor L-domain" evidence="7">
    <location>
        <begin position="80"/>
        <end position="190"/>
    </location>
</feature>
<dbReference type="EMBL" id="JAUJEA010000003">
    <property type="protein sequence ID" value="MDN5201500.1"/>
    <property type="molecule type" value="Genomic_DNA"/>
</dbReference>
<gene>
    <name evidence="8" type="ORF">QQ008_09010</name>
</gene>
<dbReference type="PANTHER" id="PTHR31018">
    <property type="entry name" value="SPORULATION-SPECIFIC PROTEIN-RELATED"/>
    <property type="match status" value="1"/>
</dbReference>
<dbReference type="InterPro" id="IPR051648">
    <property type="entry name" value="CWI-Assembly_Regulator"/>
</dbReference>
<proteinExistence type="predicted"/>
<evidence type="ECO:0000256" key="5">
    <source>
        <dbReference type="ARBA" id="ARBA00023180"/>
    </source>
</evidence>
<evidence type="ECO:0000313" key="8">
    <source>
        <dbReference type="EMBL" id="MDN5201500.1"/>
    </source>
</evidence>
<dbReference type="SUPFAM" id="SSF52058">
    <property type="entry name" value="L domain-like"/>
    <property type="match status" value="3"/>
</dbReference>
<dbReference type="Pfam" id="PF01030">
    <property type="entry name" value="Recep_L_domain"/>
    <property type="match status" value="1"/>
</dbReference>
<keyword evidence="6" id="KW-0472">Membrane</keyword>
<sequence length="341" mass="37563">MNNVKVIKRFLITIVSIFAFWLLICFVAARLNLLPIRVIEVRICQFIPICPCSSDACLPDGITFSNQSEIDNFKTNYPCCKIIKGSVKISGDDINNLFGLDELIKIQGHLDIRDNENLASLSGLNSLKKVGLNIRVYNNSSLRSMDALNRLEVIGGDLDVRDNVVLVRLPNLERVTEIGRGLLIKGNHTLGNLEGLEQITFVKGRVYIWLNQGLKNLKGLDQLHSMEGRGLRLEGNHQLTDLGALRNVTSINQGTGEGRLVILANDILSSLAGLENIQYQTIDSLIIKDNVNLSYCELENICDYIQNGGATLCENSGASENCVDKPGLRLACVDVTPPSTN</sequence>
<comment type="subcellular location">
    <subcellularLocation>
        <location evidence="1">Secreted</location>
        <location evidence="1">Cell wall</location>
    </subcellularLocation>
</comment>
<evidence type="ECO:0000256" key="4">
    <source>
        <dbReference type="ARBA" id="ARBA00022729"/>
    </source>
</evidence>
<keyword evidence="4" id="KW-0732">Signal</keyword>
<evidence type="ECO:0000256" key="6">
    <source>
        <dbReference type="SAM" id="Phobius"/>
    </source>
</evidence>
<dbReference type="Gene3D" id="3.80.20.20">
    <property type="entry name" value="Receptor L-domain"/>
    <property type="match status" value="2"/>
</dbReference>
<keyword evidence="5" id="KW-0325">Glycoprotein</keyword>
<keyword evidence="9" id="KW-1185">Reference proteome</keyword>
<evidence type="ECO:0000256" key="3">
    <source>
        <dbReference type="ARBA" id="ARBA00022525"/>
    </source>
</evidence>
<feature type="transmembrane region" description="Helical" evidence="6">
    <location>
        <begin position="6"/>
        <end position="29"/>
    </location>
</feature>
<name>A0ABT8KLA4_9BACT</name>